<feature type="domain" description="HAMP" evidence="13">
    <location>
        <begin position="182"/>
        <end position="244"/>
    </location>
</feature>
<dbReference type="InterPro" id="IPR003594">
    <property type="entry name" value="HATPase_dom"/>
</dbReference>
<keyword evidence="15" id="KW-1185">Reference proteome</keyword>
<dbReference type="PANTHER" id="PTHR45436:SF5">
    <property type="entry name" value="SENSOR HISTIDINE KINASE TRCS"/>
    <property type="match status" value="1"/>
</dbReference>
<dbReference type="Gene3D" id="6.10.340.10">
    <property type="match status" value="1"/>
</dbReference>
<dbReference type="SUPFAM" id="SSF55874">
    <property type="entry name" value="ATPase domain of HSP90 chaperone/DNA topoisomerase II/histidine kinase"/>
    <property type="match status" value="1"/>
</dbReference>
<evidence type="ECO:0000259" key="12">
    <source>
        <dbReference type="PROSITE" id="PS50109"/>
    </source>
</evidence>
<evidence type="ECO:0000256" key="7">
    <source>
        <dbReference type="ARBA" id="ARBA00022777"/>
    </source>
</evidence>
<dbReference type="InterPro" id="IPR003660">
    <property type="entry name" value="HAMP_dom"/>
</dbReference>
<evidence type="ECO:0000256" key="9">
    <source>
        <dbReference type="ARBA" id="ARBA00023012"/>
    </source>
</evidence>
<keyword evidence="10" id="KW-0472">Membrane</keyword>
<evidence type="ECO:0000256" key="3">
    <source>
        <dbReference type="ARBA" id="ARBA00012438"/>
    </source>
</evidence>
<dbReference type="SUPFAM" id="SSF47384">
    <property type="entry name" value="Homodimeric domain of signal transducing histidine kinase"/>
    <property type="match status" value="1"/>
</dbReference>
<evidence type="ECO:0000256" key="2">
    <source>
        <dbReference type="ARBA" id="ARBA00004236"/>
    </source>
</evidence>
<dbReference type="SMART" id="SM00387">
    <property type="entry name" value="HATPase_c"/>
    <property type="match status" value="1"/>
</dbReference>
<keyword evidence="9" id="KW-0902">Two-component regulatory system</keyword>
<sequence>MGSWSLRARLLAAVIALLAVVGLLIGAATTFAVRAYLIQQVDAQVQEEAQHDAFARQGPGPNEPGAVRPGLPRGTVRALVGPGGDVEGERADPYADRGRSVLTAEQERAVAEVPVDGTIRTTELPGLGDYRAVAVQTPEGASITAFPLDTVNATVLRLVGIEAAVVGAGVLIAGGVGALIIGGALRPLRRVAATAGRVAELPLDRGEVALSVRVPEADTDPRTEVGQVGAALNRMLGHVAAALAARQASETRVRQFVADASHELRTPLAAIRGYAEVTRRGREEVPPDVAHALRRVESESSRMTTLVDDLLLLARLDSGRPLETEPVDLSRLLVDAVGDAHVAGPEHRWRLDLPEEAVTVPGDAARLHQVFANLLANARTHTPPGTEVTVTLRPAAGGGAEVGVLDTGPGIAPELQADVFERFARGDSSRSRAAGSTGLGLAIVAAVVEAHHGTVEVSSEPGRTEFTVRLPGP</sequence>
<evidence type="ECO:0000256" key="11">
    <source>
        <dbReference type="SAM" id="MobiDB-lite"/>
    </source>
</evidence>
<evidence type="ECO:0000256" key="10">
    <source>
        <dbReference type="ARBA" id="ARBA00023136"/>
    </source>
</evidence>
<name>A0ABU0ZPF4_9ACTN</name>
<gene>
    <name evidence="14" type="ORF">RB614_30350</name>
</gene>
<dbReference type="InterPro" id="IPR003661">
    <property type="entry name" value="HisK_dim/P_dom"/>
</dbReference>
<comment type="caution">
    <text evidence="14">The sequence shown here is derived from an EMBL/GenBank/DDBJ whole genome shotgun (WGS) entry which is preliminary data.</text>
</comment>
<keyword evidence="4" id="KW-0597">Phosphoprotein</keyword>
<comment type="subcellular location">
    <subcellularLocation>
        <location evidence="2">Cell membrane</location>
    </subcellularLocation>
</comment>
<dbReference type="GO" id="GO:0005524">
    <property type="term" value="F:ATP binding"/>
    <property type="evidence" value="ECO:0007669"/>
    <property type="project" value="UniProtKB-KW"/>
</dbReference>
<feature type="domain" description="Histidine kinase" evidence="12">
    <location>
        <begin position="259"/>
        <end position="473"/>
    </location>
</feature>
<comment type="catalytic activity">
    <reaction evidence="1">
        <text>ATP + protein L-histidine = ADP + protein N-phospho-L-histidine.</text>
        <dbReference type="EC" id="2.7.13.3"/>
    </reaction>
</comment>
<dbReference type="PANTHER" id="PTHR45436">
    <property type="entry name" value="SENSOR HISTIDINE KINASE YKOH"/>
    <property type="match status" value="1"/>
</dbReference>
<dbReference type="EC" id="2.7.13.3" evidence="3"/>
<dbReference type="CDD" id="cd00082">
    <property type="entry name" value="HisKA"/>
    <property type="match status" value="1"/>
</dbReference>
<reference evidence="14 15" key="1">
    <citation type="submission" date="2023-08" db="EMBL/GenBank/DDBJ databases">
        <title>Phytohabitans sansha sp. nov., isolated from marine sediment.</title>
        <authorList>
            <person name="Zhao Y."/>
            <person name="Yi K."/>
        </authorList>
    </citation>
    <scope>NUCLEOTIDE SEQUENCE [LARGE SCALE GENOMIC DNA]</scope>
    <source>
        <strain evidence="14 15">ZYX-F-186</strain>
    </source>
</reference>
<evidence type="ECO:0000256" key="8">
    <source>
        <dbReference type="ARBA" id="ARBA00022989"/>
    </source>
</evidence>
<dbReference type="InterPro" id="IPR036097">
    <property type="entry name" value="HisK_dim/P_sf"/>
</dbReference>
<proteinExistence type="predicted"/>
<accession>A0ABU0ZPF4</accession>
<dbReference type="Pfam" id="PF00672">
    <property type="entry name" value="HAMP"/>
    <property type="match status" value="1"/>
</dbReference>
<feature type="region of interest" description="Disordered" evidence="11">
    <location>
        <begin position="54"/>
        <end position="73"/>
    </location>
</feature>
<keyword evidence="6" id="KW-0812">Transmembrane</keyword>
<dbReference type="CDD" id="cd06225">
    <property type="entry name" value="HAMP"/>
    <property type="match status" value="1"/>
</dbReference>
<dbReference type="EMBL" id="JAVHUY010000034">
    <property type="protein sequence ID" value="MDQ7908843.1"/>
    <property type="molecule type" value="Genomic_DNA"/>
</dbReference>
<dbReference type="PROSITE" id="PS50885">
    <property type="entry name" value="HAMP"/>
    <property type="match status" value="1"/>
</dbReference>
<protein>
    <recommendedName>
        <fullName evidence="3">histidine kinase</fullName>
        <ecNumber evidence="3">2.7.13.3</ecNumber>
    </recommendedName>
</protein>
<dbReference type="Proteomes" id="UP001230908">
    <property type="component" value="Unassembled WGS sequence"/>
</dbReference>
<dbReference type="SMART" id="SM00388">
    <property type="entry name" value="HisKA"/>
    <property type="match status" value="1"/>
</dbReference>
<keyword evidence="14" id="KW-0547">Nucleotide-binding</keyword>
<dbReference type="InterPro" id="IPR036890">
    <property type="entry name" value="HATPase_C_sf"/>
</dbReference>
<dbReference type="InterPro" id="IPR050428">
    <property type="entry name" value="TCS_sensor_his_kinase"/>
</dbReference>
<dbReference type="Gene3D" id="1.10.287.130">
    <property type="match status" value="1"/>
</dbReference>
<evidence type="ECO:0000259" key="13">
    <source>
        <dbReference type="PROSITE" id="PS50885"/>
    </source>
</evidence>
<dbReference type="CDD" id="cd00075">
    <property type="entry name" value="HATPase"/>
    <property type="match status" value="1"/>
</dbReference>
<evidence type="ECO:0000256" key="4">
    <source>
        <dbReference type="ARBA" id="ARBA00022553"/>
    </source>
</evidence>
<evidence type="ECO:0000256" key="6">
    <source>
        <dbReference type="ARBA" id="ARBA00022692"/>
    </source>
</evidence>
<dbReference type="SMART" id="SM00304">
    <property type="entry name" value="HAMP"/>
    <property type="match status" value="1"/>
</dbReference>
<keyword evidence="14" id="KW-0067">ATP-binding</keyword>
<dbReference type="Gene3D" id="3.30.565.10">
    <property type="entry name" value="Histidine kinase-like ATPase, C-terminal domain"/>
    <property type="match status" value="1"/>
</dbReference>
<keyword evidence="8" id="KW-1133">Transmembrane helix</keyword>
<dbReference type="InterPro" id="IPR005467">
    <property type="entry name" value="His_kinase_dom"/>
</dbReference>
<keyword evidence="7" id="KW-0418">Kinase</keyword>
<dbReference type="PRINTS" id="PR00344">
    <property type="entry name" value="BCTRLSENSOR"/>
</dbReference>
<evidence type="ECO:0000256" key="1">
    <source>
        <dbReference type="ARBA" id="ARBA00000085"/>
    </source>
</evidence>
<organism evidence="14 15">
    <name type="scientific">Phytohabitans maris</name>
    <dbReference type="NCBI Taxonomy" id="3071409"/>
    <lineage>
        <taxon>Bacteria</taxon>
        <taxon>Bacillati</taxon>
        <taxon>Actinomycetota</taxon>
        <taxon>Actinomycetes</taxon>
        <taxon>Micromonosporales</taxon>
        <taxon>Micromonosporaceae</taxon>
    </lineage>
</organism>
<dbReference type="Pfam" id="PF00512">
    <property type="entry name" value="HisKA"/>
    <property type="match status" value="1"/>
</dbReference>
<dbReference type="Pfam" id="PF02518">
    <property type="entry name" value="HATPase_c"/>
    <property type="match status" value="1"/>
</dbReference>
<evidence type="ECO:0000313" key="14">
    <source>
        <dbReference type="EMBL" id="MDQ7908843.1"/>
    </source>
</evidence>
<dbReference type="PROSITE" id="PS50109">
    <property type="entry name" value="HIS_KIN"/>
    <property type="match status" value="1"/>
</dbReference>
<dbReference type="RefSeq" id="WP_308716131.1">
    <property type="nucleotide sequence ID" value="NZ_JAVHUY010000034.1"/>
</dbReference>
<evidence type="ECO:0000256" key="5">
    <source>
        <dbReference type="ARBA" id="ARBA00022679"/>
    </source>
</evidence>
<dbReference type="InterPro" id="IPR004358">
    <property type="entry name" value="Sig_transdc_His_kin-like_C"/>
</dbReference>
<keyword evidence="5" id="KW-0808">Transferase</keyword>
<evidence type="ECO:0000313" key="15">
    <source>
        <dbReference type="Proteomes" id="UP001230908"/>
    </source>
</evidence>